<protein>
    <submittedName>
        <fullName evidence="1">Catechol-2,3-dioxygenase</fullName>
    </submittedName>
</protein>
<dbReference type="SUPFAM" id="SSF54593">
    <property type="entry name" value="Glyoxalase/Bleomycin resistance protein/Dihydroxybiphenyl dioxygenase"/>
    <property type="match status" value="1"/>
</dbReference>
<dbReference type="STRING" id="1344003.SAMN05445060_2264"/>
<dbReference type="InterPro" id="IPR029068">
    <property type="entry name" value="Glyas_Bleomycin-R_OHBP_Dase"/>
</dbReference>
<gene>
    <name evidence="1" type="ORF">SAMN05445060_2264</name>
</gene>
<evidence type="ECO:0000313" key="2">
    <source>
        <dbReference type="Proteomes" id="UP000186218"/>
    </source>
</evidence>
<dbReference type="EMBL" id="FTNT01000006">
    <property type="protein sequence ID" value="SIS03538.1"/>
    <property type="molecule type" value="Genomic_DNA"/>
</dbReference>
<dbReference type="RefSeq" id="WP_076479540.1">
    <property type="nucleotide sequence ID" value="NZ_FTNT01000006.1"/>
</dbReference>
<evidence type="ECO:0000313" key="1">
    <source>
        <dbReference type="EMBL" id="SIS03538.1"/>
    </source>
</evidence>
<keyword evidence="1" id="KW-0223">Dioxygenase</keyword>
<accession>A0A1N7FT67</accession>
<dbReference type="Gene3D" id="3.10.180.10">
    <property type="entry name" value="2,3-Dihydroxybiphenyl 1,2-Dioxygenase, domain 1"/>
    <property type="match status" value="1"/>
</dbReference>
<keyword evidence="1" id="KW-0560">Oxidoreductase</keyword>
<dbReference type="GO" id="GO:0051213">
    <property type="term" value="F:dioxygenase activity"/>
    <property type="evidence" value="ECO:0007669"/>
    <property type="project" value="UniProtKB-KW"/>
</dbReference>
<sequence length="221" mass="24095">MEMISVRLPTRTLAETADYFESWGCVITPAMAGEVTVRIGHSRITFVGDREFVGDHHLAFTVPTGAFDAAKHFISQRVALLRRNGIEDFECPVSWNARSVYFDGPDGQLLEFIERRDRADRIDHPFTTRDLVSVSEIGIAVPDVLETVSQLEASGLSPYGDPPTPGFAAVGDVDGLLIIVPHGRVWRPTDNRVAAQAHVDVISDAGVVWPPQSSRSATAAS</sequence>
<proteinExistence type="predicted"/>
<organism evidence="1 2">
    <name type="scientific">Williamsia sterculiae</name>
    <dbReference type="NCBI Taxonomy" id="1344003"/>
    <lineage>
        <taxon>Bacteria</taxon>
        <taxon>Bacillati</taxon>
        <taxon>Actinomycetota</taxon>
        <taxon>Actinomycetes</taxon>
        <taxon>Mycobacteriales</taxon>
        <taxon>Nocardiaceae</taxon>
        <taxon>Williamsia</taxon>
    </lineage>
</organism>
<keyword evidence="2" id="KW-1185">Reference proteome</keyword>
<name>A0A1N7FT67_9NOCA</name>
<dbReference type="Proteomes" id="UP000186218">
    <property type="component" value="Unassembled WGS sequence"/>
</dbReference>
<dbReference type="AlphaFoldDB" id="A0A1N7FT67"/>
<dbReference type="OrthoDB" id="9798430at2"/>
<reference evidence="1 2" key="1">
    <citation type="submission" date="2017-01" db="EMBL/GenBank/DDBJ databases">
        <authorList>
            <person name="Mah S.A."/>
            <person name="Swanson W.J."/>
            <person name="Moy G.W."/>
            <person name="Vacquier V.D."/>
        </authorList>
    </citation>
    <scope>NUCLEOTIDE SEQUENCE [LARGE SCALE GENOMIC DNA]</scope>
    <source>
        <strain evidence="1 2">CPCC 203464</strain>
    </source>
</reference>